<dbReference type="GO" id="GO:0004148">
    <property type="term" value="F:dihydrolipoyl dehydrogenase (NADH) activity"/>
    <property type="evidence" value="ECO:0007669"/>
    <property type="project" value="InterPro"/>
</dbReference>
<dbReference type="FunFam" id="3.30.390.30:FF:000001">
    <property type="entry name" value="Dihydrolipoyl dehydrogenase"/>
    <property type="match status" value="1"/>
</dbReference>
<feature type="domain" description="FAD/NAD(P)-binding" evidence="8">
    <location>
        <begin position="16"/>
        <end position="253"/>
    </location>
</feature>
<evidence type="ECO:0000256" key="1">
    <source>
        <dbReference type="ARBA" id="ARBA00001974"/>
    </source>
</evidence>
<evidence type="ECO:0000259" key="7">
    <source>
        <dbReference type="Pfam" id="PF02852"/>
    </source>
</evidence>
<dbReference type="EMBL" id="UINC01017819">
    <property type="protein sequence ID" value="SVA74297.1"/>
    <property type="molecule type" value="Genomic_DNA"/>
</dbReference>
<dbReference type="InterPro" id="IPR016156">
    <property type="entry name" value="FAD/NAD-linked_Rdtase_dimer_sf"/>
</dbReference>
<dbReference type="InterPro" id="IPR036188">
    <property type="entry name" value="FAD/NAD-bd_sf"/>
</dbReference>
<dbReference type="Gene3D" id="3.50.50.60">
    <property type="entry name" value="FAD/NAD(P)-binding domain"/>
    <property type="match status" value="1"/>
</dbReference>
<dbReference type="InterPro" id="IPR006258">
    <property type="entry name" value="Lipoamide_DH"/>
</dbReference>
<keyword evidence="4" id="KW-0274">FAD</keyword>
<proteinExistence type="inferred from homology"/>
<gene>
    <name evidence="9" type="ORF">METZ01_LOCUS127151</name>
</gene>
<dbReference type="InterPro" id="IPR004099">
    <property type="entry name" value="Pyr_nucl-diS_OxRdtase_dimer"/>
</dbReference>
<accession>A0A381YCZ1</accession>
<organism evidence="9">
    <name type="scientific">marine metagenome</name>
    <dbReference type="NCBI Taxonomy" id="408172"/>
    <lineage>
        <taxon>unclassified sequences</taxon>
        <taxon>metagenomes</taxon>
        <taxon>ecological metagenomes</taxon>
    </lineage>
</organism>
<dbReference type="GO" id="GO:0050660">
    <property type="term" value="F:flavin adenine dinucleotide binding"/>
    <property type="evidence" value="ECO:0007669"/>
    <property type="project" value="InterPro"/>
</dbReference>
<evidence type="ECO:0000256" key="5">
    <source>
        <dbReference type="ARBA" id="ARBA00023002"/>
    </source>
</evidence>
<dbReference type="Pfam" id="PF02852">
    <property type="entry name" value="Pyr_redox_dim"/>
    <property type="match status" value="1"/>
</dbReference>
<keyword evidence="3" id="KW-0285">Flavoprotein</keyword>
<evidence type="ECO:0000313" key="9">
    <source>
        <dbReference type="EMBL" id="SVA74297.1"/>
    </source>
</evidence>
<sequence length="391" mass="41398">SDVSVDYPRMQAEKQKVVTMLTRGVAGLLRKGGIDLLEGIGRFRGLGAIEVDLADGGTQVVQAANAIIATGSVPMEIPGVPFDGETVVSSREALEFNEIPNQLVVVGAGYIGLELGSVYSRLGSSVTVLEMTDKVLPEMDDDLGVAAHEIFARQGMEFHLGAKVTGVEIEEKKATVRYELAGSESYSTADKVLVAAGRQPFVDRLGLETVGLELDQRGFIPVDAGMRTAVDGVYAIGDVVPTAMLAHVAMDEGMVAAQCIAGQRSEMNYTAIPAVVFTHPEIASVGLKEKEAIDNGYTVRTGQFPFRGIGRARARGDVEGWVKMITDAETEKLIGVHCIGAEAGHLIHEAVVAMAFGGYAEDIALTVHAHPTLSEAMKEAALAVDGRALHI</sequence>
<evidence type="ECO:0000256" key="6">
    <source>
        <dbReference type="ARBA" id="ARBA00023027"/>
    </source>
</evidence>
<dbReference type="SUPFAM" id="SSF51905">
    <property type="entry name" value="FAD/NAD(P)-binding domain"/>
    <property type="match status" value="1"/>
</dbReference>
<feature type="domain" description="Pyridine nucleotide-disulphide oxidoreductase dimerisation" evidence="7">
    <location>
        <begin position="272"/>
        <end position="381"/>
    </location>
</feature>
<protein>
    <recommendedName>
        <fullName evidence="10">Dihydrolipoyl dehydrogenase</fullName>
    </recommendedName>
</protein>
<feature type="non-terminal residue" evidence="9">
    <location>
        <position position="1"/>
    </location>
</feature>
<dbReference type="Pfam" id="PF07992">
    <property type="entry name" value="Pyr_redox_2"/>
    <property type="match status" value="1"/>
</dbReference>
<keyword evidence="5" id="KW-0560">Oxidoreductase</keyword>
<dbReference type="AlphaFoldDB" id="A0A381YCZ1"/>
<dbReference type="PANTHER" id="PTHR22912:SF151">
    <property type="entry name" value="DIHYDROLIPOYL DEHYDROGENASE, MITOCHONDRIAL"/>
    <property type="match status" value="1"/>
</dbReference>
<dbReference type="PRINTS" id="PR00368">
    <property type="entry name" value="FADPNR"/>
</dbReference>
<dbReference type="PANTHER" id="PTHR22912">
    <property type="entry name" value="DISULFIDE OXIDOREDUCTASE"/>
    <property type="match status" value="1"/>
</dbReference>
<dbReference type="NCBIfam" id="TIGR01350">
    <property type="entry name" value="lipoamide_DH"/>
    <property type="match status" value="1"/>
</dbReference>
<dbReference type="SUPFAM" id="SSF55424">
    <property type="entry name" value="FAD/NAD-linked reductases, dimerisation (C-terminal) domain"/>
    <property type="match status" value="1"/>
</dbReference>
<dbReference type="InterPro" id="IPR050151">
    <property type="entry name" value="Class-I_Pyr_Nuc-Dis_Oxidored"/>
</dbReference>
<name>A0A381YCZ1_9ZZZZ</name>
<dbReference type="GO" id="GO:0006103">
    <property type="term" value="P:2-oxoglutarate metabolic process"/>
    <property type="evidence" value="ECO:0007669"/>
    <property type="project" value="TreeGrafter"/>
</dbReference>
<evidence type="ECO:0008006" key="10">
    <source>
        <dbReference type="Google" id="ProtNLM"/>
    </source>
</evidence>
<evidence type="ECO:0000259" key="8">
    <source>
        <dbReference type="Pfam" id="PF07992"/>
    </source>
</evidence>
<comment type="similarity">
    <text evidence="2">Belongs to the class-I pyridine nucleotide-disulfide oxidoreductase family.</text>
</comment>
<dbReference type="InterPro" id="IPR023753">
    <property type="entry name" value="FAD/NAD-binding_dom"/>
</dbReference>
<dbReference type="GO" id="GO:0005737">
    <property type="term" value="C:cytoplasm"/>
    <property type="evidence" value="ECO:0007669"/>
    <property type="project" value="UniProtKB-ARBA"/>
</dbReference>
<evidence type="ECO:0000256" key="4">
    <source>
        <dbReference type="ARBA" id="ARBA00022827"/>
    </source>
</evidence>
<comment type="cofactor">
    <cofactor evidence="1">
        <name>FAD</name>
        <dbReference type="ChEBI" id="CHEBI:57692"/>
    </cofactor>
</comment>
<evidence type="ECO:0000256" key="3">
    <source>
        <dbReference type="ARBA" id="ARBA00022630"/>
    </source>
</evidence>
<keyword evidence="6" id="KW-0520">NAD</keyword>
<dbReference type="PRINTS" id="PR00411">
    <property type="entry name" value="PNDRDTASEI"/>
</dbReference>
<reference evidence="9" key="1">
    <citation type="submission" date="2018-05" db="EMBL/GenBank/DDBJ databases">
        <authorList>
            <person name="Lanie J.A."/>
            <person name="Ng W.-L."/>
            <person name="Kazmierczak K.M."/>
            <person name="Andrzejewski T.M."/>
            <person name="Davidsen T.M."/>
            <person name="Wayne K.J."/>
            <person name="Tettelin H."/>
            <person name="Glass J.I."/>
            <person name="Rusch D."/>
            <person name="Podicherti R."/>
            <person name="Tsui H.-C.T."/>
            <person name="Winkler M.E."/>
        </authorList>
    </citation>
    <scope>NUCLEOTIDE SEQUENCE</scope>
</reference>
<evidence type="ECO:0000256" key="2">
    <source>
        <dbReference type="ARBA" id="ARBA00007532"/>
    </source>
</evidence>